<sequence length="229" mass="26263">MKKTILFLCLFTLFPKVSLGSGEFTLSFTQTSGNSGTNTLAVSYQLNRELSRWKFSSRGDYLYKEDDGEETSNKLNLEGTVGRKFKDKFFLEFYGFIFRDPFSGYDFRGGLGPGLSWRISENLTVSGSFTYTYNNYSAGESSTYSQAELKGNYFKKLTSSLLFEQSLSYQVSFKDKDDYFLHSRTTFKVPFGSNLSLNLSYRVDYQNLLPDDAEYHTDRTFLLGVSYSF</sequence>
<reference evidence="2 3" key="1">
    <citation type="submission" date="2018-10" db="EMBL/GenBank/DDBJ databases">
        <title>Genomic Encyclopedia of Type Strains, Phase IV (KMG-IV): sequencing the most valuable type-strain genomes for metagenomic binning, comparative biology and taxonomic classification.</title>
        <authorList>
            <person name="Goeker M."/>
        </authorList>
    </citation>
    <scope>NUCLEOTIDE SEQUENCE [LARGE SCALE GENOMIC DNA]</scope>
    <source>
        <strain evidence="2 3">DSM 15521</strain>
    </source>
</reference>
<organism evidence="2 3">
    <name type="scientific">Thermovibrio guaymasensis</name>
    <dbReference type="NCBI Taxonomy" id="240167"/>
    <lineage>
        <taxon>Bacteria</taxon>
        <taxon>Pseudomonadati</taxon>
        <taxon>Aquificota</taxon>
        <taxon>Aquificia</taxon>
        <taxon>Desulfurobacteriales</taxon>
        <taxon>Desulfurobacteriaceae</taxon>
        <taxon>Thermovibrio</taxon>
    </lineage>
</organism>
<keyword evidence="1" id="KW-0732">Signal</keyword>
<evidence type="ECO:0000256" key="1">
    <source>
        <dbReference type="SAM" id="SignalP"/>
    </source>
</evidence>
<keyword evidence="3" id="KW-1185">Reference proteome</keyword>
<name>A0A420W7I8_9BACT</name>
<dbReference type="EMBL" id="RBIE01000001">
    <property type="protein sequence ID" value="RKQ63276.1"/>
    <property type="molecule type" value="Genomic_DNA"/>
</dbReference>
<dbReference type="RefSeq" id="WP_121169498.1">
    <property type="nucleotide sequence ID" value="NZ_RBIE01000001.1"/>
</dbReference>
<dbReference type="Proteomes" id="UP000280881">
    <property type="component" value="Unassembled WGS sequence"/>
</dbReference>
<feature type="chain" id="PRO_5019092369" evidence="1">
    <location>
        <begin position="21"/>
        <end position="229"/>
    </location>
</feature>
<dbReference type="Pfam" id="PF04338">
    <property type="entry name" value="DUF481"/>
    <property type="match status" value="1"/>
</dbReference>
<evidence type="ECO:0000313" key="3">
    <source>
        <dbReference type="Proteomes" id="UP000280881"/>
    </source>
</evidence>
<gene>
    <name evidence="2" type="ORF">C7457_0141</name>
</gene>
<proteinExistence type="predicted"/>
<evidence type="ECO:0000313" key="2">
    <source>
        <dbReference type="EMBL" id="RKQ63276.1"/>
    </source>
</evidence>
<feature type="signal peptide" evidence="1">
    <location>
        <begin position="1"/>
        <end position="20"/>
    </location>
</feature>
<dbReference type="OrthoDB" id="12455at2"/>
<accession>A0A420W7I8</accession>
<dbReference type="InterPro" id="IPR007433">
    <property type="entry name" value="DUF481"/>
</dbReference>
<protein>
    <submittedName>
        <fullName evidence="2">Putative salt-induced outer membrane protein</fullName>
    </submittedName>
</protein>
<dbReference type="AlphaFoldDB" id="A0A420W7I8"/>
<comment type="caution">
    <text evidence="2">The sequence shown here is derived from an EMBL/GenBank/DDBJ whole genome shotgun (WGS) entry which is preliminary data.</text>
</comment>